<dbReference type="InterPro" id="IPR013087">
    <property type="entry name" value="Znf_C2H2_type"/>
</dbReference>
<evidence type="ECO:0000256" key="1">
    <source>
        <dbReference type="SAM" id="MobiDB-lite"/>
    </source>
</evidence>
<protein>
    <recommendedName>
        <fullName evidence="2">C2H2-type domain-containing protein</fullName>
    </recommendedName>
</protein>
<dbReference type="EMBL" id="JBJKFK010000736">
    <property type="protein sequence ID" value="KAL3315502.1"/>
    <property type="molecule type" value="Genomic_DNA"/>
</dbReference>
<sequence>MLFYATLALCNVMEDRRCDNGATYPVGTGNSKIDSLSEAQNVSLQLNNKSDQLNAGLLSLDRSIYDIRIGHETRAPLASMDTNGDHVKLNDEASSNACVFPVGAYVMAPWKNNFEYLAEVISHRKRFGTATEYKLRFVWDHIVEWYPHQKVRQATKFETDYVFNLCKTHGGPGCGRLLDGPADFHNGFTPKTPRSRQRQQSGASEISTSDFSVDLSGKRSAAKRRRKSESKVLSSLATDDMLYDKSMARFSEACKRRRQMKRESADMADKKRTFSSSSNHLSPHSPLSKSSVELCASVSPKSTDTPDSVDLNSVIGVYNSKNSSPVLCPSNEEPRVGVRKFPCPRCTRVLRNSKLLQAHLDNYHPNPQKDYIVLEESPRTFFADHQPKLVQETTSFLSGLLKCSGCFLRTVSHKIDPKNLHIRCETCFCWSHQACVIGGENFNCEACLRRCSADDRLGRYHNLDWVPSTPLNEEDRCKQQVFRILDTAKELEPLLYASKLHIKSLEPTTSSPPVALLPTASLKLTSTPADEKLNR</sequence>
<name>A0ABD2Q8F3_9PLAT</name>
<dbReference type="Proteomes" id="UP001626550">
    <property type="component" value="Unassembled WGS sequence"/>
</dbReference>
<comment type="caution">
    <text evidence="3">The sequence shown here is derived from an EMBL/GenBank/DDBJ whole genome shotgun (WGS) entry which is preliminary data.</text>
</comment>
<evidence type="ECO:0000259" key="2">
    <source>
        <dbReference type="PROSITE" id="PS00028"/>
    </source>
</evidence>
<reference evidence="3 4" key="1">
    <citation type="submission" date="2024-11" db="EMBL/GenBank/DDBJ databases">
        <title>Adaptive evolution of stress response genes in parasites aligns with host niche diversity.</title>
        <authorList>
            <person name="Hahn C."/>
            <person name="Resl P."/>
        </authorList>
    </citation>
    <scope>NUCLEOTIDE SEQUENCE [LARGE SCALE GENOMIC DNA]</scope>
    <source>
        <strain evidence="3">EGGRZ-B1_66</strain>
        <tissue evidence="3">Body</tissue>
    </source>
</reference>
<keyword evidence="4" id="KW-1185">Reference proteome</keyword>
<evidence type="ECO:0000313" key="3">
    <source>
        <dbReference type="EMBL" id="KAL3315502.1"/>
    </source>
</evidence>
<feature type="compositionally biased region" description="Basic and acidic residues" evidence="1">
    <location>
        <begin position="261"/>
        <end position="272"/>
    </location>
</feature>
<dbReference type="AlphaFoldDB" id="A0ABD2Q8F3"/>
<feature type="compositionally biased region" description="Polar residues" evidence="1">
    <location>
        <begin position="198"/>
        <end position="211"/>
    </location>
</feature>
<feature type="domain" description="C2H2-type" evidence="2">
    <location>
        <begin position="343"/>
        <end position="364"/>
    </location>
</feature>
<organism evidence="3 4">
    <name type="scientific">Cichlidogyrus casuarinus</name>
    <dbReference type="NCBI Taxonomy" id="1844966"/>
    <lineage>
        <taxon>Eukaryota</taxon>
        <taxon>Metazoa</taxon>
        <taxon>Spiralia</taxon>
        <taxon>Lophotrochozoa</taxon>
        <taxon>Platyhelminthes</taxon>
        <taxon>Monogenea</taxon>
        <taxon>Monopisthocotylea</taxon>
        <taxon>Dactylogyridea</taxon>
        <taxon>Ancyrocephalidae</taxon>
        <taxon>Cichlidogyrus</taxon>
    </lineage>
</organism>
<dbReference type="PROSITE" id="PS00028">
    <property type="entry name" value="ZINC_FINGER_C2H2_1"/>
    <property type="match status" value="1"/>
</dbReference>
<accession>A0ABD2Q8F3</accession>
<feature type="compositionally biased region" description="Low complexity" evidence="1">
    <location>
        <begin position="275"/>
        <end position="291"/>
    </location>
</feature>
<gene>
    <name evidence="3" type="ORF">Ciccas_005859</name>
</gene>
<feature type="region of interest" description="Disordered" evidence="1">
    <location>
        <begin position="253"/>
        <end position="293"/>
    </location>
</feature>
<evidence type="ECO:0000313" key="4">
    <source>
        <dbReference type="Proteomes" id="UP001626550"/>
    </source>
</evidence>
<proteinExistence type="predicted"/>
<feature type="region of interest" description="Disordered" evidence="1">
    <location>
        <begin position="185"/>
        <end position="234"/>
    </location>
</feature>